<protein>
    <submittedName>
        <fullName evidence="1">Uncharacterized protein</fullName>
    </submittedName>
</protein>
<name>A0ABQ3HYK9_9SPHI</name>
<comment type="caution">
    <text evidence="1">The sequence shown here is derived from an EMBL/GenBank/DDBJ whole genome shotgun (WGS) entry which is preliminary data.</text>
</comment>
<proteinExistence type="predicted"/>
<dbReference type="RefSeq" id="WP_189626557.1">
    <property type="nucleotide sequence ID" value="NZ_BNAF01000007.1"/>
</dbReference>
<gene>
    <name evidence="1" type="ORF">GCM10017764_20330</name>
</gene>
<dbReference type="Proteomes" id="UP000620550">
    <property type="component" value="Unassembled WGS sequence"/>
</dbReference>
<accession>A0ABQ3HYK9</accession>
<evidence type="ECO:0000313" key="2">
    <source>
        <dbReference type="Proteomes" id="UP000620550"/>
    </source>
</evidence>
<evidence type="ECO:0000313" key="1">
    <source>
        <dbReference type="EMBL" id="GHE37048.1"/>
    </source>
</evidence>
<keyword evidence="2" id="KW-1185">Reference proteome</keyword>
<dbReference type="EMBL" id="BNAF01000007">
    <property type="protein sequence ID" value="GHE37048.1"/>
    <property type="molecule type" value="Genomic_DNA"/>
</dbReference>
<sequence>MKGLITKRNGRDYRIPCAVVLCIAAPRDGFILEGGGYIHSRQKLEENIEYEFELVEIDRPSEMLSQDNDFSEVDFEHEKLIEGDDYQLRQDMQEFRRLEAILKEEGTI</sequence>
<organism evidence="1 2">
    <name type="scientific">Sphingobacterium griseoflavum</name>
    <dbReference type="NCBI Taxonomy" id="1474952"/>
    <lineage>
        <taxon>Bacteria</taxon>
        <taxon>Pseudomonadati</taxon>
        <taxon>Bacteroidota</taxon>
        <taxon>Sphingobacteriia</taxon>
        <taxon>Sphingobacteriales</taxon>
        <taxon>Sphingobacteriaceae</taxon>
        <taxon>Sphingobacterium</taxon>
    </lineage>
</organism>
<reference evidence="2" key="1">
    <citation type="journal article" date="2019" name="Int. J. Syst. Evol. Microbiol.">
        <title>The Global Catalogue of Microorganisms (GCM) 10K type strain sequencing project: providing services to taxonomists for standard genome sequencing and annotation.</title>
        <authorList>
            <consortium name="The Broad Institute Genomics Platform"/>
            <consortium name="The Broad Institute Genome Sequencing Center for Infectious Disease"/>
            <person name="Wu L."/>
            <person name="Ma J."/>
        </authorList>
    </citation>
    <scope>NUCLEOTIDE SEQUENCE [LARGE SCALE GENOMIC DNA]</scope>
    <source>
        <strain evidence="2">CGMCC 1.12966</strain>
    </source>
</reference>